<keyword evidence="15" id="KW-1185">Reference proteome</keyword>
<comment type="subcellular location">
    <subcellularLocation>
        <location evidence="1">Cell membrane</location>
        <topology evidence="1">Single-pass type I membrane protein</topology>
    </subcellularLocation>
</comment>
<feature type="chain" id="PRO_5046375080" evidence="12">
    <location>
        <begin position="20"/>
        <end position="981"/>
    </location>
</feature>
<keyword evidence="7" id="KW-0677">Repeat</keyword>
<evidence type="ECO:0000256" key="2">
    <source>
        <dbReference type="ARBA" id="ARBA00009592"/>
    </source>
</evidence>
<dbReference type="PANTHER" id="PTHR48063:SF98">
    <property type="entry name" value="LRR RECEPTOR-LIKE SERINE_THREONINE-PROTEIN KINASE FLS2"/>
    <property type="match status" value="1"/>
</dbReference>
<evidence type="ECO:0000256" key="6">
    <source>
        <dbReference type="ARBA" id="ARBA00022729"/>
    </source>
</evidence>
<proteinExistence type="inferred from homology"/>
<evidence type="ECO:0000256" key="5">
    <source>
        <dbReference type="ARBA" id="ARBA00022692"/>
    </source>
</evidence>
<evidence type="ECO:0000313" key="15">
    <source>
        <dbReference type="Proteomes" id="UP001652623"/>
    </source>
</evidence>
<dbReference type="SUPFAM" id="SSF52058">
    <property type="entry name" value="L domain-like"/>
    <property type="match status" value="1"/>
</dbReference>
<evidence type="ECO:0000256" key="11">
    <source>
        <dbReference type="ARBA" id="ARBA00023180"/>
    </source>
</evidence>
<dbReference type="InterPro" id="IPR001611">
    <property type="entry name" value="Leu-rich_rpt"/>
</dbReference>
<evidence type="ECO:0000256" key="4">
    <source>
        <dbReference type="ARBA" id="ARBA00022614"/>
    </source>
</evidence>
<keyword evidence="4" id="KW-0433">Leucine-rich repeat</keyword>
<dbReference type="InterPro" id="IPR003591">
    <property type="entry name" value="Leu-rich_rpt_typical-subtyp"/>
</dbReference>
<dbReference type="Proteomes" id="UP001652623">
    <property type="component" value="Chromosome 8"/>
</dbReference>
<evidence type="ECO:0000256" key="12">
    <source>
        <dbReference type="SAM" id="SignalP"/>
    </source>
</evidence>
<comment type="similarity">
    <text evidence="2">Belongs to the RLP family.</text>
</comment>
<dbReference type="SMART" id="SM00365">
    <property type="entry name" value="LRR_SD22"/>
    <property type="match status" value="6"/>
</dbReference>
<keyword evidence="8" id="KW-1133">Transmembrane helix</keyword>
<accession>A0ABM4AFE8</accession>
<dbReference type="Pfam" id="PF00560">
    <property type="entry name" value="LRR_1"/>
    <property type="match status" value="8"/>
</dbReference>
<evidence type="ECO:0000313" key="16">
    <source>
        <dbReference type="RefSeq" id="XP_060675451.1"/>
    </source>
</evidence>
<dbReference type="PRINTS" id="PR00019">
    <property type="entry name" value="LEURICHRPT"/>
</dbReference>
<dbReference type="InterPro" id="IPR055414">
    <property type="entry name" value="LRR_R13L4/SHOC2-like"/>
</dbReference>
<evidence type="ECO:0000256" key="3">
    <source>
        <dbReference type="ARBA" id="ARBA00022475"/>
    </source>
</evidence>
<dbReference type="SUPFAM" id="SSF52047">
    <property type="entry name" value="RNI-like"/>
    <property type="match status" value="2"/>
</dbReference>
<dbReference type="SMART" id="SM00369">
    <property type="entry name" value="LRR_TYP"/>
    <property type="match status" value="9"/>
</dbReference>
<keyword evidence="11" id="KW-0325">Glycoprotein</keyword>
<dbReference type="GeneID" id="125422052"/>
<dbReference type="Pfam" id="PF08263">
    <property type="entry name" value="LRRNT_2"/>
    <property type="match status" value="1"/>
</dbReference>
<protein>
    <submittedName>
        <fullName evidence="16">Receptor-like protein EIX1</fullName>
    </submittedName>
</protein>
<gene>
    <name evidence="16" type="primary">LOC125422052</name>
</gene>
<evidence type="ECO:0000256" key="9">
    <source>
        <dbReference type="ARBA" id="ARBA00023136"/>
    </source>
</evidence>
<name>A0ABM4AFE8_ZIZJJ</name>
<sequence>MENSTILVFLFITIATISATSFCIASTDKICKESERQALLRFKEDLKDPMNSLSNWVGNGDCCSWTAVACDNSTGHVHEIHVSSLNFNSYYEYHVVLKYGLGGNINPSLLELKHLKHLDLSRNNFKGIPIPSFIGSIQSLIYLNLSFSGFGGIIPHQLGNLSSLCYLNFENYYGNDLKVENLQWISSLSSLQYLEMTGIILSKVHDWFQVINMLPSLEELHLSHCQLQHHFSPLSVINSTSLLVTLDLSYNYDLGPLMPMWLFSLTNLESLNLRYDDFKGPIPSGLTNLTHLKILDMSGNPFNSTFPPWMCGFKHLEYLDLSSTDLKGNIPSAIGNLSSLNTLRLSNSHLEGKLPNSLGSLCKLRELILYNNTLSGAVSEIFRRFRRCNIVALKKLDLSYNQLSGQLTDSLGKLSSLQKFYVSNNRLNGSLLENIGQLVNLEWLDISHNSLEGVVSKVHFINLTRLKEFCAHKNSLTMKTSPYWLPPFQLENLNLNDWHLGQQLPHWIQQQENLLELQISNTGISGNIPSWFCNFSCHLYYLNLSHNKFHGVFPCTNQSWSTIDLSFNQFNGLLPLVSSKIQMVDFSNNLFSGSVFHFFCNKNNFLRSGYVDLGNNLLFGKIPKCWMKWKHLEILNLQNNNLSGVIPSSMGYLTNLFWLQLRNNNLHGEFPLSLRKCRNLGVLDLSENKFIGKIPKSIWISLRWLVAINLRSNKFHGEIPLELCSLVGLQILDLSHNNCSGTIPRCFYNLSAMTTLHNSDYPSLTILSFGDIYGLMAEVTVVTKGREVEYSSVLKFVKSMDLSSNNLSGEIPVELTSLQLQTLNLSNNHLVGKVPSKIGNMRWLESLDLSKNQLSGTIPLSISSLTFLSYLNLSYNNFTGSIPTSTQLQSFNESSFIGNQLCGPPLQQNCSVSDPAIPHGDKQGDDEDSLQEENYLYLSLGLGFAFGFWGVLASLLFNVPWNMAFCAFLDRIVLRLYGARL</sequence>
<dbReference type="InterPro" id="IPR032675">
    <property type="entry name" value="LRR_dom_sf"/>
</dbReference>
<dbReference type="RefSeq" id="XP_060675451.1">
    <property type="nucleotide sequence ID" value="XM_060819468.1"/>
</dbReference>
<evidence type="ECO:0000259" key="13">
    <source>
        <dbReference type="Pfam" id="PF08263"/>
    </source>
</evidence>
<dbReference type="PANTHER" id="PTHR48063">
    <property type="entry name" value="LRR RECEPTOR-LIKE KINASE"/>
    <property type="match status" value="1"/>
</dbReference>
<dbReference type="Gene3D" id="3.80.10.10">
    <property type="entry name" value="Ribonuclease Inhibitor"/>
    <property type="match status" value="4"/>
</dbReference>
<evidence type="ECO:0000256" key="8">
    <source>
        <dbReference type="ARBA" id="ARBA00022989"/>
    </source>
</evidence>
<feature type="domain" description="Leucine-rich repeat-containing N-terminal plant-type" evidence="13">
    <location>
        <begin position="34"/>
        <end position="71"/>
    </location>
</feature>
<feature type="signal peptide" evidence="12">
    <location>
        <begin position="1"/>
        <end position="19"/>
    </location>
</feature>
<keyword evidence="6 12" id="KW-0732">Signal</keyword>
<dbReference type="Pfam" id="PF13855">
    <property type="entry name" value="LRR_8"/>
    <property type="match status" value="1"/>
</dbReference>
<evidence type="ECO:0000256" key="7">
    <source>
        <dbReference type="ARBA" id="ARBA00022737"/>
    </source>
</evidence>
<evidence type="ECO:0000256" key="10">
    <source>
        <dbReference type="ARBA" id="ARBA00023170"/>
    </source>
</evidence>
<dbReference type="InterPro" id="IPR013210">
    <property type="entry name" value="LRR_N_plant-typ"/>
</dbReference>
<dbReference type="Pfam" id="PF23598">
    <property type="entry name" value="LRR_14"/>
    <property type="match status" value="1"/>
</dbReference>
<dbReference type="InterPro" id="IPR046956">
    <property type="entry name" value="RLP23-like"/>
</dbReference>
<reference evidence="16" key="1">
    <citation type="submission" date="2025-08" db="UniProtKB">
        <authorList>
            <consortium name="RefSeq"/>
        </authorList>
    </citation>
    <scope>IDENTIFICATION</scope>
    <source>
        <tissue evidence="16">Seedling</tissue>
    </source>
</reference>
<keyword evidence="5" id="KW-0812">Transmembrane</keyword>
<evidence type="ECO:0000256" key="1">
    <source>
        <dbReference type="ARBA" id="ARBA00004251"/>
    </source>
</evidence>
<keyword evidence="3" id="KW-1003">Cell membrane</keyword>
<organism evidence="15 16">
    <name type="scientific">Ziziphus jujuba</name>
    <name type="common">Chinese jujube</name>
    <name type="synonym">Ziziphus sativa</name>
    <dbReference type="NCBI Taxonomy" id="326968"/>
    <lineage>
        <taxon>Eukaryota</taxon>
        <taxon>Viridiplantae</taxon>
        <taxon>Streptophyta</taxon>
        <taxon>Embryophyta</taxon>
        <taxon>Tracheophyta</taxon>
        <taxon>Spermatophyta</taxon>
        <taxon>Magnoliopsida</taxon>
        <taxon>eudicotyledons</taxon>
        <taxon>Gunneridae</taxon>
        <taxon>Pentapetalae</taxon>
        <taxon>rosids</taxon>
        <taxon>fabids</taxon>
        <taxon>Rosales</taxon>
        <taxon>Rhamnaceae</taxon>
        <taxon>Paliureae</taxon>
        <taxon>Ziziphus</taxon>
    </lineage>
</organism>
<keyword evidence="9" id="KW-0472">Membrane</keyword>
<feature type="domain" description="Disease resistance R13L4/SHOC-2-like LRR" evidence="14">
    <location>
        <begin position="288"/>
        <end position="494"/>
    </location>
</feature>
<keyword evidence="10" id="KW-0675">Receptor</keyword>
<evidence type="ECO:0000259" key="14">
    <source>
        <dbReference type="Pfam" id="PF23598"/>
    </source>
</evidence>